<comment type="caution">
    <text evidence="1">The sequence shown here is derived from an EMBL/GenBank/DDBJ whole genome shotgun (WGS) entry which is preliminary data.</text>
</comment>
<protein>
    <recommendedName>
        <fullName evidence="3">DUF659 domain-containing protein</fullName>
    </recommendedName>
</protein>
<dbReference type="Proteomes" id="UP000499080">
    <property type="component" value="Unassembled WGS sequence"/>
</dbReference>
<evidence type="ECO:0008006" key="3">
    <source>
        <dbReference type="Google" id="ProtNLM"/>
    </source>
</evidence>
<dbReference type="AlphaFoldDB" id="A0A4Y2EXW7"/>
<proteinExistence type="predicted"/>
<keyword evidence="2" id="KW-1185">Reference proteome</keyword>
<evidence type="ECO:0000313" key="1">
    <source>
        <dbReference type="EMBL" id="GBM34073.1"/>
    </source>
</evidence>
<reference evidence="1 2" key="1">
    <citation type="journal article" date="2019" name="Sci. Rep.">
        <title>Orb-weaving spider Araneus ventricosus genome elucidates the spidroin gene catalogue.</title>
        <authorList>
            <person name="Kono N."/>
            <person name="Nakamura H."/>
            <person name="Ohtoshi R."/>
            <person name="Moran D.A.P."/>
            <person name="Shinohara A."/>
            <person name="Yoshida Y."/>
            <person name="Fujiwara M."/>
            <person name="Mori M."/>
            <person name="Tomita M."/>
            <person name="Arakawa K."/>
        </authorList>
    </citation>
    <scope>NUCLEOTIDE SEQUENCE [LARGE SCALE GENOMIC DNA]</scope>
</reference>
<gene>
    <name evidence="1" type="ORF">AVEN_225599_1</name>
</gene>
<organism evidence="1 2">
    <name type="scientific">Araneus ventricosus</name>
    <name type="common">Orbweaver spider</name>
    <name type="synonym">Epeira ventricosa</name>
    <dbReference type="NCBI Taxonomy" id="182803"/>
    <lineage>
        <taxon>Eukaryota</taxon>
        <taxon>Metazoa</taxon>
        <taxon>Ecdysozoa</taxon>
        <taxon>Arthropoda</taxon>
        <taxon>Chelicerata</taxon>
        <taxon>Arachnida</taxon>
        <taxon>Araneae</taxon>
        <taxon>Araneomorphae</taxon>
        <taxon>Entelegynae</taxon>
        <taxon>Araneoidea</taxon>
        <taxon>Araneidae</taxon>
        <taxon>Araneus</taxon>
    </lineage>
</organism>
<evidence type="ECO:0000313" key="2">
    <source>
        <dbReference type="Proteomes" id="UP000499080"/>
    </source>
</evidence>
<sequence>MACLRPTGIQARKANICISVSKRFASGEQSQPVTAGSENCVKAVETKLKEFGIASENHIVACVTDGASMMVKFGKIRSCECHLCPAHVIHLAVCDVLYKKRVNSGESTVEIENMSYEEEVENIDESEELIED</sequence>
<name>A0A4Y2EXW7_ARAVE</name>
<dbReference type="EMBL" id="BGPR01000750">
    <property type="protein sequence ID" value="GBM34073.1"/>
    <property type="molecule type" value="Genomic_DNA"/>
</dbReference>
<accession>A0A4Y2EXW7</accession>
<dbReference type="OrthoDB" id="6437568at2759"/>